<dbReference type="AlphaFoldDB" id="A0A8H5CA74"/>
<evidence type="ECO:0000313" key="2">
    <source>
        <dbReference type="EMBL" id="KAF5338100.1"/>
    </source>
</evidence>
<sequence length="368" mass="39705">MSSIASAADYAAAKADVLSFFNTYNTVLQPLFFSQSNWSSLEAQAIVLGDKVTVLIKYKIAFISDTSFHDTIFKIRNILETLNTAAAARDDVFDLPACHSGIRLLTRWIHETRSVSNQTAVSVVSAINSSAATVPSKPKRSNRKSKGKSAVVVLDSSDEEDDQANIGGDITMKNSSSTGDNASTTEKSATNDATVLVSSVPKGLHFKKKEPVVKLNPASSKPQVHYMFYHEVPGLDTSSLSYSKAVETVQKADGSRKRLRTDEYLAVSEDNSLAFPNSKEQLTAAASSSTGAASSSILDKAAALADHRTSSSTISEAALARQEADIRAELDVLIHKISYLLSFFEILKDAHVKVLKELHISEQPTADN</sequence>
<keyword evidence="3" id="KW-1185">Reference proteome</keyword>
<comment type="caution">
    <text evidence="2">The sequence shown here is derived from an EMBL/GenBank/DDBJ whole genome shotgun (WGS) entry which is preliminary data.</text>
</comment>
<accession>A0A8H5CA74</accession>
<dbReference type="Proteomes" id="UP000518752">
    <property type="component" value="Unassembled WGS sequence"/>
</dbReference>
<evidence type="ECO:0000313" key="3">
    <source>
        <dbReference type="Proteomes" id="UP000518752"/>
    </source>
</evidence>
<dbReference type="OrthoDB" id="3120339at2759"/>
<reference evidence="2 3" key="1">
    <citation type="journal article" date="2020" name="ISME J.">
        <title>Uncovering the hidden diversity of litter-decomposition mechanisms in mushroom-forming fungi.</title>
        <authorList>
            <person name="Floudas D."/>
            <person name="Bentzer J."/>
            <person name="Ahren D."/>
            <person name="Johansson T."/>
            <person name="Persson P."/>
            <person name="Tunlid A."/>
        </authorList>
    </citation>
    <scope>NUCLEOTIDE SEQUENCE [LARGE SCALE GENOMIC DNA]</scope>
    <source>
        <strain evidence="2 3">CBS 406.79</strain>
    </source>
</reference>
<gene>
    <name evidence="2" type="ORF">D9757_015442</name>
</gene>
<evidence type="ECO:0000256" key="1">
    <source>
        <dbReference type="SAM" id="MobiDB-lite"/>
    </source>
</evidence>
<feature type="region of interest" description="Disordered" evidence="1">
    <location>
        <begin position="156"/>
        <end position="189"/>
    </location>
</feature>
<proteinExistence type="predicted"/>
<dbReference type="EMBL" id="JAACJN010000584">
    <property type="protein sequence ID" value="KAF5338100.1"/>
    <property type="molecule type" value="Genomic_DNA"/>
</dbReference>
<name>A0A8H5CA74_9AGAR</name>
<feature type="compositionally biased region" description="Polar residues" evidence="1">
    <location>
        <begin position="172"/>
        <end position="189"/>
    </location>
</feature>
<protein>
    <submittedName>
        <fullName evidence="2">Uncharacterized protein</fullName>
    </submittedName>
</protein>
<organism evidence="2 3">
    <name type="scientific">Collybiopsis confluens</name>
    <dbReference type="NCBI Taxonomy" id="2823264"/>
    <lineage>
        <taxon>Eukaryota</taxon>
        <taxon>Fungi</taxon>
        <taxon>Dikarya</taxon>
        <taxon>Basidiomycota</taxon>
        <taxon>Agaricomycotina</taxon>
        <taxon>Agaricomycetes</taxon>
        <taxon>Agaricomycetidae</taxon>
        <taxon>Agaricales</taxon>
        <taxon>Marasmiineae</taxon>
        <taxon>Omphalotaceae</taxon>
        <taxon>Collybiopsis</taxon>
    </lineage>
</organism>